<dbReference type="EMBL" id="QGTW01000005">
    <property type="protein sequence ID" value="PWW29023.1"/>
    <property type="molecule type" value="Genomic_DNA"/>
</dbReference>
<reference evidence="2 3" key="1">
    <citation type="submission" date="2018-05" db="EMBL/GenBank/DDBJ databases">
        <title>Freshwater and sediment microbial communities from various areas in North America, analyzing microbe dynamics in response to fracking.</title>
        <authorList>
            <person name="Lamendella R."/>
        </authorList>
    </citation>
    <scope>NUCLEOTIDE SEQUENCE [LARGE SCALE GENOMIC DNA]</scope>
    <source>
        <strain evidence="2 3">15_TX</strain>
    </source>
</reference>
<keyword evidence="2" id="KW-0830">Ubiquinone</keyword>
<dbReference type="PANTHER" id="PTHR33990">
    <property type="entry name" value="PROTEIN YJDN-RELATED"/>
    <property type="match status" value="1"/>
</dbReference>
<gene>
    <name evidence="2" type="ORF">DFO73_105261</name>
</gene>
<dbReference type="Gene3D" id="3.30.720.100">
    <property type="match status" value="1"/>
</dbReference>
<dbReference type="SUPFAM" id="SSF54593">
    <property type="entry name" value="Glyoxalase/Bleomycin resistance protein/Dihydroxybiphenyl dioxygenase"/>
    <property type="match status" value="1"/>
</dbReference>
<proteinExistence type="predicted"/>
<feature type="domain" description="PhnB-like" evidence="1">
    <location>
        <begin position="19"/>
        <end position="81"/>
    </location>
</feature>
<sequence>MGDKGSGLIGAETMNNKIQKITPNLWFNTEAEEAAKFYTSIFKNSEISHIIRYGKERHEISGKSEGSVMTVEFRLEGQKFVL</sequence>
<keyword evidence="2" id="KW-0808">Transferase</keyword>
<dbReference type="InterPro" id="IPR029068">
    <property type="entry name" value="Glyas_Bleomycin-R_OHBP_Dase"/>
</dbReference>
<comment type="caution">
    <text evidence="2">The sequence shown here is derived from an EMBL/GenBank/DDBJ whole genome shotgun (WGS) entry which is preliminary data.</text>
</comment>
<evidence type="ECO:0000259" key="1">
    <source>
        <dbReference type="Pfam" id="PF06983"/>
    </source>
</evidence>
<protein>
    <submittedName>
        <fullName evidence="2">3-demethylubiquinone-9 3-methyltransferase</fullName>
    </submittedName>
</protein>
<dbReference type="InterPro" id="IPR028973">
    <property type="entry name" value="PhnB-like"/>
</dbReference>
<name>A0A2V2ZX63_9BACI</name>
<evidence type="ECO:0000313" key="2">
    <source>
        <dbReference type="EMBL" id="PWW29023.1"/>
    </source>
</evidence>
<dbReference type="Proteomes" id="UP000247150">
    <property type="component" value="Unassembled WGS sequence"/>
</dbReference>
<keyword evidence="2" id="KW-0489">Methyltransferase</keyword>
<evidence type="ECO:0000313" key="3">
    <source>
        <dbReference type="Proteomes" id="UP000247150"/>
    </source>
</evidence>
<dbReference type="GO" id="GO:0032259">
    <property type="term" value="P:methylation"/>
    <property type="evidence" value="ECO:0007669"/>
    <property type="project" value="UniProtKB-KW"/>
</dbReference>
<dbReference type="AlphaFoldDB" id="A0A2V2ZX63"/>
<organism evidence="2 3">
    <name type="scientific">Cytobacillus oceanisediminis</name>
    <dbReference type="NCBI Taxonomy" id="665099"/>
    <lineage>
        <taxon>Bacteria</taxon>
        <taxon>Bacillati</taxon>
        <taxon>Bacillota</taxon>
        <taxon>Bacilli</taxon>
        <taxon>Bacillales</taxon>
        <taxon>Bacillaceae</taxon>
        <taxon>Cytobacillus</taxon>
    </lineage>
</organism>
<accession>A0A2V2ZX63</accession>
<dbReference type="PANTHER" id="PTHR33990:SF2">
    <property type="entry name" value="PHNB-LIKE DOMAIN-CONTAINING PROTEIN"/>
    <property type="match status" value="1"/>
</dbReference>
<dbReference type="Pfam" id="PF06983">
    <property type="entry name" value="3-dmu-9_3-mt"/>
    <property type="match status" value="1"/>
</dbReference>
<dbReference type="GO" id="GO:0008168">
    <property type="term" value="F:methyltransferase activity"/>
    <property type="evidence" value="ECO:0007669"/>
    <property type="project" value="UniProtKB-KW"/>
</dbReference>